<organism evidence="1 2">
    <name type="scientific">Polarella glacialis</name>
    <name type="common">Dinoflagellate</name>
    <dbReference type="NCBI Taxonomy" id="89957"/>
    <lineage>
        <taxon>Eukaryota</taxon>
        <taxon>Sar</taxon>
        <taxon>Alveolata</taxon>
        <taxon>Dinophyceae</taxon>
        <taxon>Suessiales</taxon>
        <taxon>Suessiaceae</taxon>
        <taxon>Polarella</taxon>
    </lineage>
</organism>
<gene>
    <name evidence="1" type="ORF">PGLA2088_LOCUS12275</name>
</gene>
<dbReference type="EMBL" id="CAJNNW010014441">
    <property type="protein sequence ID" value="CAE8656608.1"/>
    <property type="molecule type" value="Genomic_DNA"/>
</dbReference>
<sequence>MIRLLPQWDCRSCLPSLSARRGSARSLSWLARQAWRLWHVLATFNPLESLLGTVASSPVALLWALERRCVAFNVLKPNGLSLTPPRSVFVSSRLIACWLTFATVRRGV</sequence>
<protein>
    <submittedName>
        <fullName evidence="1">Uncharacterized protein</fullName>
    </submittedName>
</protein>
<dbReference type="Proteomes" id="UP000626109">
    <property type="component" value="Unassembled WGS sequence"/>
</dbReference>
<evidence type="ECO:0000313" key="2">
    <source>
        <dbReference type="Proteomes" id="UP000626109"/>
    </source>
</evidence>
<accession>A0A813IWM2</accession>
<reference evidence="1" key="1">
    <citation type="submission" date="2021-02" db="EMBL/GenBank/DDBJ databases">
        <authorList>
            <person name="Dougan E. K."/>
            <person name="Rhodes N."/>
            <person name="Thang M."/>
            <person name="Chan C."/>
        </authorList>
    </citation>
    <scope>NUCLEOTIDE SEQUENCE</scope>
</reference>
<evidence type="ECO:0000313" key="1">
    <source>
        <dbReference type="EMBL" id="CAE8656608.1"/>
    </source>
</evidence>
<dbReference type="AlphaFoldDB" id="A0A813IWM2"/>
<proteinExistence type="predicted"/>
<name>A0A813IWM2_POLGL</name>
<comment type="caution">
    <text evidence="1">The sequence shown here is derived from an EMBL/GenBank/DDBJ whole genome shotgun (WGS) entry which is preliminary data.</text>
</comment>